<dbReference type="AlphaFoldDB" id="A0A176W3J0"/>
<dbReference type="InterPro" id="IPR032675">
    <property type="entry name" value="LRR_dom_sf"/>
</dbReference>
<comment type="caution">
    <text evidence="1">The sequence shown here is derived from an EMBL/GenBank/DDBJ whole genome shotgun (WGS) entry which is preliminary data.</text>
</comment>
<dbReference type="SUPFAM" id="SSF52047">
    <property type="entry name" value="RNI-like"/>
    <property type="match status" value="1"/>
</dbReference>
<dbReference type="PANTHER" id="PTHR47679:SF1">
    <property type="entry name" value="PROTEIN TORNADO 1"/>
    <property type="match status" value="1"/>
</dbReference>
<gene>
    <name evidence="1" type="ORF">AXG93_2520s1030</name>
</gene>
<organism evidence="1 2">
    <name type="scientific">Marchantia polymorpha subsp. ruderalis</name>
    <dbReference type="NCBI Taxonomy" id="1480154"/>
    <lineage>
        <taxon>Eukaryota</taxon>
        <taxon>Viridiplantae</taxon>
        <taxon>Streptophyta</taxon>
        <taxon>Embryophyta</taxon>
        <taxon>Marchantiophyta</taxon>
        <taxon>Marchantiopsida</taxon>
        <taxon>Marchantiidae</taxon>
        <taxon>Marchantiales</taxon>
        <taxon>Marchantiaceae</taxon>
        <taxon>Marchantia</taxon>
    </lineage>
</organism>
<dbReference type="Proteomes" id="UP000077202">
    <property type="component" value="Unassembled WGS sequence"/>
</dbReference>
<proteinExistence type="predicted"/>
<dbReference type="PANTHER" id="PTHR47679">
    <property type="entry name" value="PROTEIN TORNADO 1"/>
    <property type="match status" value="1"/>
</dbReference>
<dbReference type="Gene3D" id="3.80.10.10">
    <property type="entry name" value="Ribonuclease Inhibitor"/>
    <property type="match status" value="1"/>
</dbReference>
<sequence>MEGAGASIVSHAAETRGMDSQSLIQSSSLTELKLWEVKWRESLLLNALARDDGNRSIERLLLTNMDRLGGCLRELFTSYPSLKEVTLEDLQMNPEEWRQLGEVIRDNVIKTNTIVVFGDALDVLEERESIEALACAASSEDKDPTVELVLRTRDEDELIMESILSMNGQNGETSVLKRLSLFVDDKHVWKELLLCLPGNTSLTHLDLCDNTLDEEAFRDLMGLLQVNLTLQEIDVAGTSWARDGKKGLIQEALNQNQNQAAYVSVFIETKLKFEDARAGRLFLCGSPLAGKSKLRQTLMKIVQGKNWFANKWNELLRTKALFVRNLGKRKKTLVFKQSWRNG</sequence>
<protein>
    <submittedName>
        <fullName evidence="1">Uncharacterized protein</fullName>
    </submittedName>
</protein>
<keyword evidence="2" id="KW-1185">Reference proteome</keyword>
<reference evidence="1" key="1">
    <citation type="submission" date="2016-03" db="EMBL/GenBank/DDBJ databases">
        <title>Mechanisms controlling the formation of the plant cell surface in tip-growing cells are functionally conserved among land plants.</title>
        <authorList>
            <person name="Honkanen S."/>
            <person name="Jones V.A."/>
            <person name="Morieri G."/>
            <person name="Champion C."/>
            <person name="Hetherington A.J."/>
            <person name="Kelly S."/>
            <person name="Saint-Marcoux D."/>
            <person name="Proust H."/>
            <person name="Prescott H."/>
            <person name="Dolan L."/>
        </authorList>
    </citation>
    <scope>NUCLEOTIDE SEQUENCE [LARGE SCALE GENOMIC DNA]</scope>
    <source>
        <tissue evidence="1">Whole gametophyte</tissue>
    </source>
</reference>
<dbReference type="EMBL" id="LVLJ01001858">
    <property type="protein sequence ID" value="OAE27607.1"/>
    <property type="molecule type" value="Genomic_DNA"/>
</dbReference>
<evidence type="ECO:0000313" key="2">
    <source>
        <dbReference type="Proteomes" id="UP000077202"/>
    </source>
</evidence>
<evidence type="ECO:0000313" key="1">
    <source>
        <dbReference type="EMBL" id="OAE27607.1"/>
    </source>
</evidence>
<name>A0A176W3J0_MARPO</name>
<accession>A0A176W3J0</accession>